<evidence type="ECO:0000313" key="3">
    <source>
        <dbReference type="EMBL" id="MRX48498.1"/>
    </source>
</evidence>
<dbReference type="EMBL" id="WKJI01000004">
    <property type="protein sequence ID" value="MRX48498.1"/>
    <property type="molecule type" value="Genomic_DNA"/>
</dbReference>
<feature type="domain" description="Secretion system C-terminal sorting" evidence="2">
    <location>
        <begin position="304"/>
        <end position="374"/>
    </location>
</feature>
<dbReference type="Proteomes" id="UP000462931">
    <property type="component" value="Unassembled WGS sequence"/>
</dbReference>
<evidence type="ECO:0000256" key="1">
    <source>
        <dbReference type="SAM" id="SignalP"/>
    </source>
</evidence>
<name>A0A7K0FR63_9SPHI</name>
<feature type="chain" id="PRO_5029487639" evidence="1">
    <location>
        <begin position="23"/>
        <end position="380"/>
    </location>
</feature>
<feature type="signal peptide" evidence="1">
    <location>
        <begin position="1"/>
        <end position="22"/>
    </location>
</feature>
<dbReference type="AlphaFoldDB" id="A0A7K0FR63"/>
<evidence type="ECO:0000259" key="2">
    <source>
        <dbReference type="Pfam" id="PF18962"/>
    </source>
</evidence>
<reference evidence="3 4" key="1">
    <citation type="submission" date="2019-11" db="EMBL/GenBank/DDBJ databases">
        <authorList>
            <person name="Cheng Q."/>
            <person name="Yang Z."/>
        </authorList>
    </citation>
    <scope>NUCLEOTIDE SEQUENCE [LARGE SCALE GENOMIC DNA]</scope>
    <source>
        <strain evidence="3 4">HX-22-1</strain>
    </source>
</reference>
<proteinExistence type="predicted"/>
<evidence type="ECO:0000313" key="4">
    <source>
        <dbReference type="Proteomes" id="UP000462931"/>
    </source>
</evidence>
<dbReference type="Pfam" id="PF18962">
    <property type="entry name" value="Por_Secre_tail"/>
    <property type="match status" value="1"/>
</dbReference>
<dbReference type="RefSeq" id="WP_154288568.1">
    <property type="nucleotide sequence ID" value="NZ_WKJI01000004.1"/>
</dbReference>
<accession>A0A7K0FR63</accession>
<gene>
    <name evidence="3" type="ORF">GJJ64_14990</name>
</gene>
<protein>
    <submittedName>
        <fullName evidence="3">T9SS type A sorting domain-containing protein</fullName>
    </submittedName>
</protein>
<dbReference type="Gene3D" id="2.60.40.10">
    <property type="entry name" value="Immunoglobulins"/>
    <property type="match status" value="1"/>
</dbReference>
<sequence length="380" mass="41199">MKKTYLTFFGLLAATFSVQAQAPTVNAPTPPYNASIVQSIFSDTYTPAVTVSQFNESTGRANLNGLNAANPGTLNPNLSINGNQILRYTFTNTTGFFTPILLATTINASTARYLHIDIFTPNGGMPKFKIIDYGPDGVSATPNSETLLTPTTFTQGAWNSYDFLITSVAQKSNVWKILIEGTGLFDYYVDNIYFHAATTLPVTLTDFVAEAASNGVVLNWKTASEEKFNGFEVEHRTDNSDFKAINGAFISGGKNTYSYTHNNPVNGNNYYRLKMVDQDGTFEYSDIEVVQYGLANADVKITCYPNPVTDQLNISFNASATGEAIISLQDLQGRTISQTKVNAASGDNQAVINTSSLNKGVYLVSISLNGKVLGSQKVVK</sequence>
<keyword evidence="1" id="KW-0732">Signal</keyword>
<keyword evidence="4" id="KW-1185">Reference proteome</keyword>
<organism evidence="3 4">
    <name type="scientific">Pedobacter puniceum</name>
    <dbReference type="NCBI Taxonomy" id="2666136"/>
    <lineage>
        <taxon>Bacteria</taxon>
        <taxon>Pseudomonadati</taxon>
        <taxon>Bacteroidota</taxon>
        <taxon>Sphingobacteriia</taxon>
        <taxon>Sphingobacteriales</taxon>
        <taxon>Sphingobacteriaceae</taxon>
        <taxon>Pedobacter</taxon>
    </lineage>
</organism>
<comment type="caution">
    <text evidence="3">The sequence shown here is derived from an EMBL/GenBank/DDBJ whole genome shotgun (WGS) entry which is preliminary data.</text>
</comment>
<dbReference type="InterPro" id="IPR013783">
    <property type="entry name" value="Ig-like_fold"/>
</dbReference>
<dbReference type="NCBIfam" id="TIGR04183">
    <property type="entry name" value="Por_Secre_tail"/>
    <property type="match status" value="1"/>
</dbReference>
<dbReference type="InterPro" id="IPR026444">
    <property type="entry name" value="Secre_tail"/>
</dbReference>